<dbReference type="AlphaFoldDB" id="A0A8T0DTM9"/>
<dbReference type="OrthoDB" id="10002959at2759"/>
<gene>
    <name evidence="4" type="ORF">P879_03854</name>
</gene>
<comment type="similarity">
    <text evidence="2">Belongs to the peptidase S1 family. CLIP subfamily.</text>
</comment>
<dbReference type="PANTHER" id="PTHR24256">
    <property type="entry name" value="TRYPTASE-RELATED"/>
    <property type="match status" value="1"/>
</dbReference>
<reference evidence="4 5" key="1">
    <citation type="submission" date="2019-07" db="EMBL/GenBank/DDBJ databases">
        <title>Annotation for the trematode Paragonimus westermani.</title>
        <authorList>
            <person name="Choi Y.-J."/>
        </authorList>
    </citation>
    <scope>NUCLEOTIDE SEQUENCE [LARGE SCALE GENOMIC DNA]</scope>
    <source>
        <strain evidence="4">180907_Pwestermani</strain>
    </source>
</reference>
<dbReference type="SMART" id="SM00020">
    <property type="entry name" value="Tryp_SPc"/>
    <property type="match status" value="1"/>
</dbReference>
<dbReference type="SUPFAM" id="SSF50494">
    <property type="entry name" value="Trypsin-like serine proteases"/>
    <property type="match status" value="1"/>
</dbReference>
<dbReference type="EMBL" id="JTDF01000605">
    <property type="protein sequence ID" value="KAF8571285.1"/>
    <property type="molecule type" value="Genomic_DNA"/>
</dbReference>
<dbReference type="InterPro" id="IPR043504">
    <property type="entry name" value="Peptidase_S1_PA_chymotrypsin"/>
</dbReference>
<accession>A0A8T0DTM9</accession>
<evidence type="ECO:0000256" key="2">
    <source>
        <dbReference type="ARBA" id="ARBA00024195"/>
    </source>
</evidence>
<protein>
    <recommendedName>
        <fullName evidence="3">Peptidase S1 domain-containing protein</fullName>
    </recommendedName>
</protein>
<dbReference type="GO" id="GO:0006508">
    <property type="term" value="P:proteolysis"/>
    <property type="evidence" value="ECO:0007669"/>
    <property type="project" value="InterPro"/>
</dbReference>
<dbReference type="InterPro" id="IPR009003">
    <property type="entry name" value="Peptidase_S1_PA"/>
</dbReference>
<dbReference type="Pfam" id="PF00089">
    <property type="entry name" value="Trypsin"/>
    <property type="match status" value="1"/>
</dbReference>
<dbReference type="InterPro" id="IPR051487">
    <property type="entry name" value="Ser/Thr_Proteases_Immune/Dev"/>
</dbReference>
<keyword evidence="1" id="KW-1015">Disulfide bond</keyword>
<dbReference type="Proteomes" id="UP000699462">
    <property type="component" value="Unassembled WGS sequence"/>
</dbReference>
<name>A0A8T0DTM9_9TREM</name>
<dbReference type="GO" id="GO:0004252">
    <property type="term" value="F:serine-type endopeptidase activity"/>
    <property type="evidence" value="ECO:0007669"/>
    <property type="project" value="InterPro"/>
</dbReference>
<evidence type="ECO:0000313" key="4">
    <source>
        <dbReference type="EMBL" id="KAF8571285.1"/>
    </source>
</evidence>
<dbReference type="Gene3D" id="2.40.10.10">
    <property type="entry name" value="Trypsin-like serine proteases"/>
    <property type="match status" value="1"/>
</dbReference>
<dbReference type="InterPro" id="IPR001254">
    <property type="entry name" value="Trypsin_dom"/>
</dbReference>
<evidence type="ECO:0000259" key="3">
    <source>
        <dbReference type="PROSITE" id="PS50240"/>
    </source>
</evidence>
<evidence type="ECO:0000256" key="1">
    <source>
        <dbReference type="ARBA" id="ARBA00023157"/>
    </source>
</evidence>
<organism evidence="4 5">
    <name type="scientific">Paragonimus westermani</name>
    <dbReference type="NCBI Taxonomy" id="34504"/>
    <lineage>
        <taxon>Eukaryota</taxon>
        <taxon>Metazoa</taxon>
        <taxon>Spiralia</taxon>
        <taxon>Lophotrochozoa</taxon>
        <taxon>Platyhelminthes</taxon>
        <taxon>Trematoda</taxon>
        <taxon>Digenea</taxon>
        <taxon>Plagiorchiida</taxon>
        <taxon>Troglotremata</taxon>
        <taxon>Troglotrematidae</taxon>
        <taxon>Paragonimus</taxon>
    </lineage>
</organism>
<proteinExistence type="inferred from homology"/>
<keyword evidence="5" id="KW-1185">Reference proteome</keyword>
<evidence type="ECO:0000313" key="5">
    <source>
        <dbReference type="Proteomes" id="UP000699462"/>
    </source>
</evidence>
<feature type="domain" description="Peptidase S1" evidence="3">
    <location>
        <begin position="1"/>
        <end position="158"/>
    </location>
</feature>
<comment type="caution">
    <text evidence="4">The sequence shown here is derived from an EMBL/GenBank/DDBJ whole genome shotgun (WGS) entry which is preliminary data.</text>
</comment>
<dbReference type="PROSITE" id="PS50240">
    <property type="entry name" value="TRYPSIN_DOM"/>
    <property type="match status" value="1"/>
</dbReference>
<sequence>MFILHPGLLEYDIALMKLKARIPYIWKKSVPASLPPSKQIMQWPLRGTKCVIVGWGCQRAGGGVADVASVAELKTLRGRTCDQFFNDVNSGHEFCAGYYKSGLGTCPGDSGSGLLCKHHGSMTVMGVMSGSHAEQPQNFPSVYARVAIFMDWIQTEMRRN</sequence>